<dbReference type="Proteomes" id="UP000050973">
    <property type="component" value="Unassembled WGS sequence"/>
</dbReference>
<feature type="region of interest" description="Disordered" evidence="1">
    <location>
        <begin position="1"/>
        <end position="33"/>
    </location>
</feature>
<protein>
    <submittedName>
        <fullName evidence="2">Uncharacterized protein</fullName>
    </submittedName>
</protein>
<gene>
    <name evidence="2" type="ORF">FC49_GL001569</name>
</gene>
<comment type="caution">
    <text evidence="2">The sequence shown here is derived from an EMBL/GenBank/DDBJ whole genome shotgun (WGS) entry which is preliminary data.</text>
</comment>
<reference evidence="2 3" key="1">
    <citation type="journal article" date="2015" name="Genome Announc.">
        <title>Expanding the biotechnology potential of lactobacilli through comparative genomics of 213 strains and associated genera.</title>
        <authorList>
            <person name="Sun Z."/>
            <person name="Harris H.M."/>
            <person name="McCann A."/>
            <person name="Guo C."/>
            <person name="Argimon S."/>
            <person name="Zhang W."/>
            <person name="Yang X."/>
            <person name="Jeffery I.B."/>
            <person name="Cooney J.C."/>
            <person name="Kagawa T.F."/>
            <person name="Liu W."/>
            <person name="Song Y."/>
            <person name="Salvetti E."/>
            <person name="Wrobel A."/>
            <person name="Rasinkangas P."/>
            <person name="Parkhill J."/>
            <person name="Rea M.C."/>
            <person name="O'Sullivan O."/>
            <person name="Ritari J."/>
            <person name="Douillard F.P."/>
            <person name="Paul Ross R."/>
            <person name="Yang R."/>
            <person name="Briner A.E."/>
            <person name="Felis G.E."/>
            <person name="de Vos W.M."/>
            <person name="Barrangou R."/>
            <person name="Klaenhammer T.R."/>
            <person name="Caufield P.W."/>
            <person name="Cui Y."/>
            <person name="Zhang H."/>
            <person name="O'Toole P.W."/>
        </authorList>
    </citation>
    <scope>NUCLEOTIDE SEQUENCE [LARGE SCALE GENOMIC DNA]</scope>
    <source>
        <strain evidence="2 3">DSM 4864</strain>
    </source>
</reference>
<dbReference type="AlphaFoldDB" id="A0A0R1WK73"/>
<organism evidence="2 3">
    <name type="scientific">Limosilactobacillus oris DSM 4864</name>
    <dbReference type="NCBI Taxonomy" id="1423779"/>
    <lineage>
        <taxon>Bacteria</taxon>
        <taxon>Bacillati</taxon>
        <taxon>Bacillota</taxon>
        <taxon>Bacilli</taxon>
        <taxon>Lactobacillales</taxon>
        <taxon>Lactobacillaceae</taxon>
        <taxon>Limosilactobacillus</taxon>
    </lineage>
</organism>
<accession>A0A0R1WK73</accession>
<sequence>MGARPEPDGYQLKSNESFDNPSGLQSPQKLTPTGWVAATDEEHKDYLEAQQKKFLAENPQFTQPSQPADDKGTEALGALGKQVGQLVIDNQKNAQALQALGAQVASFIAKDNANGGK</sequence>
<evidence type="ECO:0000256" key="1">
    <source>
        <dbReference type="SAM" id="MobiDB-lite"/>
    </source>
</evidence>
<dbReference type="EMBL" id="AZGE01000005">
    <property type="protein sequence ID" value="KRM16153.1"/>
    <property type="molecule type" value="Genomic_DNA"/>
</dbReference>
<name>A0A0R1WK73_9LACO</name>
<evidence type="ECO:0000313" key="3">
    <source>
        <dbReference type="Proteomes" id="UP000050973"/>
    </source>
</evidence>
<evidence type="ECO:0000313" key="2">
    <source>
        <dbReference type="EMBL" id="KRM16153.1"/>
    </source>
</evidence>
<proteinExistence type="predicted"/>
<feature type="compositionally biased region" description="Polar residues" evidence="1">
    <location>
        <begin position="12"/>
        <end position="31"/>
    </location>
</feature>
<dbReference type="PATRIC" id="fig|1423779.3.peg.1626"/>